<dbReference type="Gene3D" id="3.40.50.150">
    <property type="entry name" value="Vaccinia Virus protein VP39"/>
    <property type="match status" value="1"/>
</dbReference>
<accession>A0A0G3GQJ0</accession>
<dbReference type="SUPFAM" id="SSF53335">
    <property type="entry name" value="S-adenosyl-L-methionine-dependent methyltransferases"/>
    <property type="match status" value="1"/>
</dbReference>
<dbReference type="KEGG" id="cei:CEPID_04775"/>
<keyword evidence="3" id="KW-0949">S-adenosyl-L-methionine</keyword>
<keyword evidence="1 4" id="KW-0489">Methyltransferase</keyword>
<evidence type="ECO:0000256" key="2">
    <source>
        <dbReference type="ARBA" id="ARBA00022679"/>
    </source>
</evidence>
<reference evidence="4 5" key="1">
    <citation type="submission" date="2015-05" db="EMBL/GenBank/DDBJ databases">
        <title>Complete genome sequence of Corynebacterium epidermidicanis DSM 45586, isolated from the skin of a dog suffering from pruritus.</title>
        <authorList>
            <person name="Ruckert C."/>
            <person name="Albersmeier A."/>
            <person name="Winkler A."/>
            <person name="Tauch A."/>
        </authorList>
    </citation>
    <scope>NUCLEOTIDE SEQUENCE [LARGE SCALE GENOMIC DNA]</scope>
    <source>
        <strain evidence="4 5">DSM 45586</strain>
    </source>
</reference>
<dbReference type="OrthoDB" id="4774874at2"/>
<dbReference type="InterPro" id="IPR029063">
    <property type="entry name" value="SAM-dependent_MTases_sf"/>
</dbReference>
<evidence type="ECO:0000313" key="5">
    <source>
        <dbReference type="Proteomes" id="UP000035368"/>
    </source>
</evidence>
<sequence length="214" mass="22500">MNDTATTALTNYIVATSTEEAFVADARQHAEEFGLAVPDPITGSLLATLAAGAATADNAGAIAVTPAAGVVGLYLLKGLGEKGHLTCIDPETEHQRQAKTSFQAAGYRTSAYRFLPSRPLEVMGRLANDSYQLVYGDVHPADLRAFVDAAWPLLSSGGVLIVTNALLDGTIADESRKDRDTVAARATDAYLRELDGALLCRLPLGAGLTIVTKR</sequence>
<dbReference type="InterPro" id="IPR002935">
    <property type="entry name" value="SAM_O-MeTrfase"/>
</dbReference>
<protein>
    <submittedName>
        <fullName evidence="4">Putative O-methyltransferase</fullName>
    </submittedName>
</protein>
<dbReference type="GO" id="GO:0032259">
    <property type="term" value="P:methylation"/>
    <property type="evidence" value="ECO:0007669"/>
    <property type="project" value="UniProtKB-KW"/>
</dbReference>
<evidence type="ECO:0000313" key="4">
    <source>
        <dbReference type="EMBL" id="AKK02825.1"/>
    </source>
</evidence>
<dbReference type="PROSITE" id="PS51682">
    <property type="entry name" value="SAM_OMT_I"/>
    <property type="match status" value="1"/>
</dbReference>
<dbReference type="Pfam" id="PF01596">
    <property type="entry name" value="Methyltransf_3"/>
    <property type="match status" value="1"/>
</dbReference>
<keyword evidence="5" id="KW-1185">Reference proteome</keyword>
<gene>
    <name evidence="4" type="ORF">CEPID_04775</name>
</gene>
<dbReference type="AlphaFoldDB" id="A0A0G3GQJ0"/>
<evidence type="ECO:0000256" key="1">
    <source>
        <dbReference type="ARBA" id="ARBA00022603"/>
    </source>
</evidence>
<dbReference type="Proteomes" id="UP000035368">
    <property type="component" value="Chromosome"/>
</dbReference>
<dbReference type="PATRIC" id="fig|1050174.4.peg.966"/>
<dbReference type="RefSeq" id="WP_047239953.1">
    <property type="nucleotide sequence ID" value="NZ_CP011541.1"/>
</dbReference>
<dbReference type="STRING" id="1050174.CEPID_04775"/>
<organism evidence="4 5">
    <name type="scientific">Corynebacterium epidermidicanis</name>
    <dbReference type="NCBI Taxonomy" id="1050174"/>
    <lineage>
        <taxon>Bacteria</taxon>
        <taxon>Bacillati</taxon>
        <taxon>Actinomycetota</taxon>
        <taxon>Actinomycetes</taxon>
        <taxon>Mycobacteriales</taxon>
        <taxon>Corynebacteriaceae</taxon>
        <taxon>Corynebacterium</taxon>
    </lineage>
</organism>
<name>A0A0G3GQJ0_9CORY</name>
<dbReference type="EMBL" id="CP011541">
    <property type="protein sequence ID" value="AKK02825.1"/>
    <property type="molecule type" value="Genomic_DNA"/>
</dbReference>
<dbReference type="GO" id="GO:0008171">
    <property type="term" value="F:O-methyltransferase activity"/>
    <property type="evidence" value="ECO:0007669"/>
    <property type="project" value="InterPro"/>
</dbReference>
<evidence type="ECO:0000256" key="3">
    <source>
        <dbReference type="ARBA" id="ARBA00022691"/>
    </source>
</evidence>
<keyword evidence="2 4" id="KW-0808">Transferase</keyword>
<proteinExistence type="predicted"/>